<dbReference type="EMBL" id="WNDS01000003">
    <property type="protein sequence ID" value="KAF1014502.1"/>
    <property type="molecule type" value="Genomic_DNA"/>
</dbReference>
<comment type="caution">
    <text evidence="2">The sequence shown here is derived from an EMBL/GenBank/DDBJ whole genome shotgun (WGS) entry which is preliminary data.</text>
</comment>
<organism evidence="2 3">
    <name type="scientific">Stenotrophomonas maltophilia</name>
    <name type="common">Pseudomonas maltophilia</name>
    <name type="synonym">Xanthomonas maltophilia</name>
    <dbReference type="NCBI Taxonomy" id="40324"/>
    <lineage>
        <taxon>Bacteria</taxon>
        <taxon>Pseudomonadati</taxon>
        <taxon>Pseudomonadota</taxon>
        <taxon>Gammaproteobacteria</taxon>
        <taxon>Lysobacterales</taxon>
        <taxon>Lysobacteraceae</taxon>
        <taxon>Stenotrophomonas</taxon>
        <taxon>Stenotrophomonas maltophilia group</taxon>
    </lineage>
</organism>
<feature type="transmembrane region" description="Helical" evidence="1">
    <location>
        <begin position="103"/>
        <end position="123"/>
    </location>
</feature>
<proteinExistence type="predicted"/>
<keyword evidence="1" id="KW-1133">Transmembrane helix</keyword>
<gene>
    <name evidence="2" type="ORF">GAK31_01988</name>
</gene>
<keyword evidence="1" id="KW-0472">Membrane</keyword>
<dbReference type="Proteomes" id="UP000487117">
    <property type="component" value="Unassembled WGS sequence"/>
</dbReference>
<sequence>MTPQPHPHGNRLPGRLLLGFSAFALLLLLVCSWSMPPIEASGFRQTQTALSIDWMVRGGPWLDYLTPVLGAPCSVPFEFPLYQWLAAALSLLTGMEVGNSARVLSLLFHVGCIAMVYRTVLAVRPDRLLALSITAAFAVSPYAQFWAAR</sequence>
<protein>
    <recommendedName>
        <fullName evidence="4">Glycosyltransferase RgtA/B/C/D-like domain-containing protein</fullName>
    </recommendedName>
</protein>
<name>A0A7V8FFC5_STEMA</name>
<accession>A0A7V8FFC5</accession>
<evidence type="ECO:0008006" key="4">
    <source>
        <dbReference type="Google" id="ProtNLM"/>
    </source>
</evidence>
<feature type="transmembrane region" description="Helical" evidence="1">
    <location>
        <begin position="129"/>
        <end position="148"/>
    </location>
</feature>
<evidence type="ECO:0000256" key="1">
    <source>
        <dbReference type="SAM" id="Phobius"/>
    </source>
</evidence>
<evidence type="ECO:0000313" key="3">
    <source>
        <dbReference type="Proteomes" id="UP000487117"/>
    </source>
</evidence>
<reference evidence="3" key="1">
    <citation type="journal article" date="2020" name="MBio">
        <title>Horizontal gene transfer to a defensive symbiont with a reduced genome amongst a multipartite beetle microbiome.</title>
        <authorList>
            <person name="Waterworth S.C."/>
            <person name="Florez L.V."/>
            <person name="Rees E.R."/>
            <person name="Hertweck C."/>
            <person name="Kaltenpoth M."/>
            <person name="Kwan J.C."/>
        </authorList>
    </citation>
    <scope>NUCLEOTIDE SEQUENCE [LARGE SCALE GENOMIC DNA]</scope>
</reference>
<keyword evidence="1" id="KW-0812">Transmembrane</keyword>
<evidence type="ECO:0000313" key="2">
    <source>
        <dbReference type="EMBL" id="KAF1014502.1"/>
    </source>
</evidence>
<dbReference type="AlphaFoldDB" id="A0A7V8FFC5"/>